<evidence type="ECO:0000313" key="1">
    <source>
        <dbReference type="EMBL" id="NBI54689.1"/>
    </source>
</evidence>
<gene>
    <name evidence="1" type="ORF">EIZ48_19425</name>
</gene>
<reference evidence="1 2" key="1">
    <citation type="journal article" date="2017" name="Int. J. Syst. Evol. Microbiol.">
        <title>Photobacterium alginatilyticum sp. nov., a marine bacterium isolated from bottom seawater.</title>
        <authorList>
            <person name="Wang X."/>
            <person name="Wang Y."/>
            <person name="Yang X."/>
            <person name="Sun H."/>
            <person name="Li B."/>
            <person name="Zhang X.H."/>
        </authorList>
    </citation>
    <scope>NUCLEOTIDE SEQUENCE [LARGE SCALE GENOMIC DNA]</scope>
    <source>
        <strain evidence="1 2">P03D4</strain>
    </source>
</reference>
<evidence type="ECO:0000313" key="2">
    <source>
        <dbReference type="Proteomes" id="UP000738517"/>
    </source>
</evidence>
<accession>A0ABW9YLG3</accession>
<dbReference type="EMBL" id="RSEJ01000022">
    <property type="protein sequence ID" value="NBI54689.1"/>
    <property type="molecule type" value="Genomic_DNA"/>
</dbReference>
<name>A0ABW9YLG3_9GAMM</name>
<protein>
    <submittedName>
        <fullName evidence="1">Uncharacterized protein</fullName>
    </submittedName>
</protein>
<proteinExistence type="predicted"/>
<sequence>MNTAEKVISHEVYLKHLELKLEKIREISKISEEEALALCCCYIEAIGSKRYELANQGKRGGRYSKTAAFTDTLVNFSGYDFWDKIHPIALLGYLPEIFDKNYDEYVVELNEIGDSVREPDFVRAHIEKLYLNSEQRKWVKKHIRKASIASLAYSKVRCEIVHNISHQPISFLASHNVNKLPDIDFKLMDSCLTNIIDNLRQLSIEHKKVWWEF</sequence>
<comment type="caution">
    <text evidence="1">The sequence shown here is derived from an EMBL/GenBank/DDBJ whole genome shotgun (WGS) entry which is preliminary data.</text>
</comment>
<organism evidence="1 2">
    <name type="scientific">Photobacterium alginatilyticum</name>
    <dbReference type="NCBI Taxonomy" id="1775171"/>
    <lineage>
        <taxon>Bacteria</taxon>
        <taxon>Pseudomonadati</taxon>
        <taxon>Pseudomonadota</taxon>
        <taxon>Gammaproteobacteria</taxon>
        <taxon>Vibrionales</taxon>
        <taxon>Vibrionaceae</taxon>
        <taxon>Photobacterium</taxon>
    </lineage>
</organism>
<dbReference type="RefSeq" id="WP_160654995.1">
    <property type="nucleotide sequence ID" value="NZ_RSEJ01000022.1"/>
</dbReference>
<dbReference type="Proteomes" id="UP000738517">
    <property type="component" value="Unassembled WGS sequence"/>
</dbReference>
<keyword evidence="2" id="KW-1185">Reference proteome</keyword>